<feature type="domain" description="Polymerase beta nucleotidyltransferase" evidence="1">
    <location>
        <begin position="18"/>
        <end position="103"/>
    </location>
</feature>
<proteinExistence type="predicted"/>
<evidence type="ECO:0000313" key="2">
    <source>
        <dbReference type="EMBL" id="CAI8039574.1"/>
    </source>
</evidence>
<name>A0AA35T1M9_GEOBA</name>
<gene>
    <name evidence="2" type="ORF">GBAR_LOCUS22028</name>
</gene>
<dbReference type="InterPro" id="IPR041633">
    <property type="entry name" value="Polbeta"/>
</dbReference>
<sequence>MLTQSVIDVLPEHMKMLADILAKHLPDREVWAYGSRVNGRARRYSDLDLVIIGNEPLSEITRFLLKEDLSESRLPFIVQVKDWQLIPPEFRDEICRCYAVLHSPSYSAAASAAGADHPN</sequence>
<dbReference type="SUPFAM" id="SSF81301">
    <property type="entry name" value="Nucleotidyltransferase"/>
    <property type="match status" value="1"/>
</dbReference>
<dbReference type="InterPro" id="IPR043519">
    <property type="entry name" value="NT_sf"/>
</dbReference>
<accession>A0AA35T1M9</accession>
<dbReference type="EMBL" id="CASHTH010003050">
    <property type="protein sequence ID" value="CAI8039574.1"/>
    <property type="molecule type" value="Genomic_DNA"/>
</dbReference>
<dbReference type="CDD" id="cd05403">
    <property type="entry name" value="NT_KNTase_like"/>
    <property type="match status" value="1"/>
</dbReference>
<dbReference type="Gene3D" id="3.30.460.10">
    <property type="entry name" value="Beta Polymerase, domain 2"/>
    <property type="match status" value="1"/>
</dbReference>
<protein>
    <submittedName>
        <fullName evidence="2">Uncharacterized protein HI_0073</fullName>
    </submittedName>
</protein>
<organism evidence="2 3">
    <name type="scientific">Geodia barretti</name>
    <name type="common">Barrett's horny sponge</name>
    <dbReference type="NCBI Taxonomy" id="519541"/>
    <lineage>
        <taxon>Eukaryota</taxon>
        <taxon>Metazoa</taxon>
        <taxon>Porifera</taxon>
        <taxon>Demospongiae</taxon>
        <taxon>Heteroscleromorpha</taxon>
        <taxon>Tetractinellida</taxon>
        <taxon>Astrophorina</taxon>
        <taxon>Geodiidae</taxon>
        <taxon>Geodia</taxon>
    </lineage>
</organism>
<dbReference type="AlphaFoldDB" id="A0AA35T1M9"/>
<dbReference type="Pfam" id="PF18765">
    <property type="entry name" value="Polbeta"/>
    <property type="match status" value="1"/>
</dbReference>
<evidence type="ECO:0000259" key="1">
    <source>
        <dbReference type="Pfam" id="PF18765"/>
    </source>
</evidence>
<comment type="caution">
    <text evidence="2">The sequence shown here is derived from an EMBL/GenBank/DDBJ whole genome shotgun (WGS) entry which is preliminary data.</text>
</comment>
<evidence type="ECO:0000313" key="3">
    <source>
        <dbReference type="Proteomes" id="UP001174909"/>
    </source>
</evidence>
<keyword evidence="3" id="KW-1185">Reference proteome</keyword>
<dbReference type="Proteomes" id="UP001174909">
    <property type="component" value="Unassembled WGS sequence"/>
</dbReference>
<reference evidence="2" key="1">
    <citation type="submission" date="2023-03" db="EMBL/GenBank/DDBJ databases">
        <authorList>
            <person name="Steffen K."/>
            <person name="Cardenas P."/>
        </authorList>
    </citation>
    <scope>NUCLEOTIDE SEQUENCE</scope>
</reference>